<protein>
    <submittedName>
        <fullName evidence="1">Uncharacterized protein</fullName>
    </submittedName>
</protein>
<gene>
    <name evidence="1" type="ORF">FHS89_001434</name>
</gene>
<evidence type="ECO:0000313" key="1">
    <source>
        <dbReference type="EMBL" id="MBB5515422.1"/>
    </source>
</evidence>
<organism evidence="1 2">
    <name type="scientific">Rubricella aquisinus</name>
    <dbReference type="NCBI Taxonomy" id="2028108"/>
    <lineage>
        <taxon>Bacteria</taxon>
        <taxon>Pseudomonadati</taxon>
        <taxon>Pseudomonadota</taxon>
        <taxon>Alphaproteobacteria</taxon>
        <taxon>Rhodobacterales</taxon>
        <taxon>Paracoccaceae</taxon>
        <taxon>Rubricella</taxon>
    </lineage>
</organism>
<comment type="caution">
    <text evidence="1">The sequence shown here is derived from an EMBL/GenBank/DDBJ whole genome shotgun (WGS) entry which is preliminary data.</text>
</comment>
<sequence>MARDKPKDTRPLQVYTLVVELGRLDGDGLPDTASGGGMILYAPGRDEPEAVRDAVRILKDAGLNPLDVESHGTAEEQRADGVDLGQEELDLMDRARAENSVVVAQKEAYYD</sequence>
<dbReference type="EMBL" id="JACIJS010000004">
    <property type="protein sequence ID" value="MBB5515422.1"/>
    <property type="molecule type" value="Genomic_DNA"/>
</dbReference>
<proteinExistence type="predicted"/>
<dbReference type="Proteomes" id="UP000553766">
    <property type="component" value="Unassembled WGS sequence"/>
</dbReference>
<dbReference type="AlphaFoldDB" id="A0A840WP50"/>
<evidence type="ECO:0000313" key="2">
    <source>
        <dbReference type="Proteomes" id="UP000553766"/>
    </source>
</evidence>
<dbReference type="RefSeq" id="WP_184010025.1">
    <property type="nucleotide sequence ID" value="NZ_JACIJS010000004.1"/>
</dbReference>
<name>A0A840WP50_9RHOB</name>
<keyword evidence="2" id="KW-1185">Reference proteome</keyword>
<accession>A0A840WP50</accession>
<reference evidence="1 2" key="1">
    <citation type="submission" date="2020-08" db="EMBL/GenBank/DDBJ databases">
        <title>Genomic Encyclopedia of Type Strains, Phase IV (KMG-IV): sequencing the most valuable type-strain genomes for metagenomic binning, comparative biology and taxonomic classification.</title>
        <authorList>
            <person name="Goeker M."/>
        </authorList>
    </citation>
    <scope>NUCLEOTIDE SEQUENCE [LARGE SCALE GENOMIC DNA]</scope>
    <source>
        <strain evidence="1 2">DSM 103377</strain>
    </source>
</reference>